<feature type="compositionally biased region" description="Basic and acidic residues" evidence="1">
    <location>
        <begin position="1"/>
        <end position="15"/>
    </location>
</feature>
<evidence type="ECO:0000313" key="3">
    <source>
        <dbReference type="Proteomes" id="UP000243579"/>
    </source>
</evidence>
<dbReference type="EMBL" id="JNBR01001469">
    <property type="protein sequence ID" value="OQR87071.1"/>
    <property type="molecule type" value="Genomic_DNA"/>
</dbReference>
<evidence type="ECO:0008006" key="4">
    <source>
        <dbReference type="Google" id="ProtNLM"/>
    </source>
</evidence>
<gene>
    <name evidence="2" type="ORF">ACHHYP_09575</name>
</gene>
<feature type="region of interest" description="Disordered" evidence="1">
    <location>
        <begin position="1"/>
        <end position="24"/>
    </location>
</feature>
<organism evidence="2 3">
    <name type="scientific">Achlya hypogyna</name>
    <name type="common">Oomycete</name>
    <name type="synonym">Protoachlya hypogyna</name>
    <dbReference type="NCBI Taxonomy" id="1202772"/>
    <lineage>
        <taxon>Eukaryota</taxon>
        <taxon>Sar</taxon>
        <taxon>Stramenopiles</taxon>
        <taxon>Oomycota</taxon>
        <taxon>Saprolegniomycetes</taxon>
        <taxon>Saprolegniales</taxon>
        <taxon>Achlyaceae</taxon>
        <taxon>Achlya</taxon>
    </lineage>
</organism>
<dbReference type="Proteomes" id="UP000243579">
    <property type="component" value="Unassembled WGS sequence"/>
</dbReference>
<dbReference type="OrthoDB" id="69917at2759"/>
<keyword evidence="3" id="KW-1185">Reference proteome</keyword>
<proteinExistence type="predicted"/>
<reference evidence="2 3" key="1">
    <citation type="journal article" date="2014" name="Genome Biol. Evol.">
        <title>The secreted proteins of Achlya hypogyna and Thraustotheca clavata identify the ancestral oomycete secretome and reveal gene acquisitions by horizontal gene transfer.</title>
        <authorList>
            <person name="Misner I."/>
            <person name="Blouin N."/>
            <person name="Leonard G."/>
            <person name="Richards T.A."/>
            <person name="Lane C.E."/>
        </authorList>
    </citation>
    <scope>NUCLEOTIDE SEQUENCE [LARGE SCALE GENOMIC DNA]</scope>
    <source>
        <strain evidence="2 3">ATCC 48635</strain>
    </source>
</reference>
<sequence>MGADADRERRLEHQRQRNRMKQRRHKARYIGERQDLEDQIHELSSVIENHSVVRALSWHDIAIALRDARSTATATLEKLKARHARMQKTYAGAMAMAISLSRRDNLPAPAHQFAYLDATLADDPTARRLGLDWFSQHMYHNTESMVEYAEFAPSGGQADTVMRECGAHHLDMLSRIQIHYDSAFDETYAALKDRLWSIGRGETLPYYSEFLDDEITAAIDPNMHYRRMFIDTNQSNYNVCREFNTDGRVVFVLGNFAHDARHLKNVRFIPSMCWLVLERVSPSATRLRIVMYNGPLAISDRFVPWDEEFDSLPNPRYERTVEGFQRCLREDILPNIQEKVRALSLK</sequence>
<dbReference type="AlphaFoldDB" id="A0A1V9YN54"/>
<protein>
    <recommendedName>
        <fullName evidence="4">BZIP domain-containing protein</fullName>
    </recommendedName>
</protein>
<evidence type="ECO:0000313" key="2">
    <source>
        <dbReference type="EMBL" id="OQR87071.1"/>
    </source>
</evidence>
<evidence type="ECO:0000256" key="1">
    <source>
        <dbReference type="SAM" id="MobiDB-lite"/>
    </source>
</evidence>
<accession>A0A1V9YN54</accession>
<name>A0A1V9YN54_ACHHY</name>
<comment type="caution">
    <text evidence="2">The sequence shown here is derived from an EMBL/GenBank/DDBJ whole genome shotgun (WGS) entry which is preliminary data.</text>
</comment>